<dbReference type="Proteomes" id="UP001601521">
    <property type="component" value="Unassembled WGS sequence"/>
</dbReference>
<comment type="caution">
    <text evidence="1">The sequence shown here is derived from an EMBL/GenBank/DDBJ whole genome shotgun (WGS) entry which is preliminary data.</text>
</comment>
<name>A0ABW6NGX0_9NOCA</name>
<protein>
    <submittedName>
        <fullName evidence="1">VWA domain-containing protein</fullName>
    </submittedName>
</protein>
<keyword evidence="2" id="KW-1185">Reference proteome</keyword>
<evidence type="ECO:0000313" key="1">
    <source>
        <dbReference type="EMBL" id="MFF0453757.1"/>
    </source>
</evidence>
<evidence type="ECO:0000313" key="2">
    <source>
        <dbReference type="Proteomes" id="UP001601521"/>
    </source>
</evidence>
<dbReference type="Pfam" id="PF05762">
    <property type="entry name" value="VWA_CoxE"/>
    <property type="match status" value="1"/>
</dbReference>
<dbReference type="PANTHER" id="PTHR39338">
    <property type="entry name" value="BLL5662 PROTEIN-RELATED"/>
    <property type="match status" value="1"/>
</dbReference>
<organism evidence="1 2">
    <name type="scientific">Nocardia africana</name>
    <dbReference type="NCBI Taxonomy" id="134964"/>
    <lineage>
        <taxon>Bacteria</taxon>
        <taxon>Bacillati</taxon>
        <taxon>Actinomycetota</taxon>
        <taxon>Actinomycetes</taxon>
        <taxon>Mycobacteriales</taxon>
        <taxon>Nocardiaceae</taxon>
        <taxon>Nocardia</taxon>
    </lineage>
</organism>
<dbReference type="RefSeq" id="WP_387250600.1">
    <property type="nucleotide sequence ID" value="NZ_JBIALX010000004.1"/>
</dbReference>
<dbReference type="PANTHER" id="PTHR39338:SF5">
    <property type="entry name" value="BLR6139 PROTEIN"/>
    <property type="match status" value="1"/>
</dbReference>
<dbReference type="InterPro" id="IPR008912">
    <property type="entry name" value="Uncharacterised_CoxE"/>
</dbReference>
<accession>A0ABW6NGX0</accession>
<proteinExistence type="predicted"/>
<gene>
    <name evidence="1" type="ORF">ACFYTH_10350</name>
</gene>
<reference evidence="1 2" key="1">
    <citation type="submission" date="2024-10" db="EMBL/GenBank/DDBJ databases">
        <title>The Natural Products Discovery Center: Release of the First 8490 Sequenced Strains for Exploring Actinobacteria Biosynthetic Diversity.</title>
        <authorList>
            <person name="Kalkreuter E."/>
            <person name="Kautsar S.A."/>
            <person name="Yang D."/>
            <person name="Bader C.D."/>
            <person name="Teijaro C.N."/>
            <person name="Fluegel L."/>
            <person name="Davis C.M."/>
            <person name="Simpson J.R."/>
            <person name="Lauterbach L."/>
            <person name="Steele A.D."/>
            <person name="Gui C."/>
            <person name="Meng S."/>
            <person name="Li G."/>
            <person name="Viehrig K."/>
            <person name="Ye F."/>
            <person name="Su P."/>
            <person name="Kiefer A.F."/>
            <person name="Nichols A."/>
            <person name="Cepeda A.J."/>
            <person name="Yan W."/>
            <person name="Fan B."/>
            <person name="Jiang Y."/>
            <person name="Adhikari A."/>
            <person name="Zheng C.-J."/>
            <person name="Schuster L."/>
            <person name="Cowan T.M."/>
            <person name="Smanski M.J."/>
            <person name="Chevrette M.G."/>
            <person name="De Carvalho L.P.S."/>
            <person name="Shen B."/>
        </authorList>
    </citation>
    <scope>NUCLEOTIDE SEQUENCE [LARGE SCALE GENOMIC DNA]</scope>
    <source>
        <strain evidence="1 2">NPDC004550</strain>
    </source>
</reference>
<sequence>MEATVQRFVALLRAQGVRVSVAETIDAVVCARQPGLLADRTLLHCALRAALLKNARDAAVFDELFELFFAGLTAAVTDDRRDEPALPPSITESGCSAVATDALSLSVEPAEAAASEGARAQDVRHLFDTADLAERHNQSQDDGMIDLSAPTDEIAFSQGNQVVGAEGYRIRLDVDRMPSGGVPGKLSEGATATTGAGLSVDEQQALLQWLGDPDDADGDTAFRRAEALGDLAAAVRRHAAALLEWQRRTGHQDRRLAAVGTVGAGEQSDLEHALRRIMMSLRGARTHRRRVAPRGRGDAARTMRRSLRFDGVPFSPVTVRAADERPRLIILADVSLSVRTTAHLSLRLAHSLQEMFGRVRSFAFVAAPVETTTLFAEHDAERALAELFGGDLLDLEAQSDYGTAFATFLADHAGALDRRTTLLVLGDGRSNGSDPGVGSFAQIARRARETIWITPEPRYSWGLGSCALPRYAGFCDRVHVVRGLDELRRAADEFSPNGVRG</sequence>
<dbReference type="EMBL" id="JBIALX010000004">
    <property type="protein sequence ID" value="MFF0453757.1"/>
    <property type="molecule type" value="Genomic_DNA"/>
</dbReference>